<accession>A0A518B3I3</accession>
<dbReference type="RefSeq" id="WP_419193540.1">
    <property type="nucleotide sequence ID" value="NZ_CP036279.1"/>
</dbReference>
<organism evidence="2 3">
    <name type="scientific">Kolteria novifilia</name>
    <dbReference type="NCBI Taxonomy" id="2527975"/>
    <lineage>
        <taxon>Bacteria</taxon>
        <taxon>Pseudomonadati</taxon>
        <taxon>Planctomycetota</taxon>
        <taxon>Planctomycetia</taxon>
        <taxon>Kolteriales</taxon>
        <taxon>Kolteriaceae</taxon>
        <taxon>Kolteria</taxon>
    </lineage>
</organism>
<dbReference type="KEGG" id="knv:Pan216_24110"/>
<evidence type="ECO:0000256" key="1">
    <source>
        <dbReference type="SAM" id="MobiDB-lite"/>
    </source>
</evidence>
<dbReference type="AlphaFoldDB" id="A0A518B3I3"/>
<dbReference type="Pfam" id="PF09969">
    <property type="entry name" value="DUF2203"/>
    <property type="match status" value="1"/>
</dbReference>
<evidence type="ECO:0000313" key="2">
    <source>
        <dbReference type="EMBL" id="QDU61550.1"/>
    </source>
</evidence>
<dbReference type="EMBL" id="CP036279">
    <property type="protein sequence ID" value="QDU61550.1"/>
    <property type="molecule type" value="Genomic_DNA"/>
</dbReference>
<keyword evidence="3" id="KW-1185">Reference proteome</keyword>
<evidence type="ECO:0000313" key="3">
    <source>
        <dbReference type="Proteomes" id="UP000317093"/>
    </source>
</evidence>
<protein>
    <recommendedName>
        <fullName evidence="4">DUF2203 domain-containing protein</fullName>
    </recommendedName>
</protein>
<evidence type="ECO:0008006" key="4">
    <source>
        <dbReference type="Google" id="ProtNLM"/>
    </source>
</evidence>
<dbReference type="Proteomes" id="UP000317093">
    <property type="component" value="Chromosome"/>
</dbReference>
<name>A0A518B3I3_9BACT</name>
<reference evidence="2 3" key="1">
    <citation type="submission" date="2019-02" db="EMBL/GenBank/DDBJ databases">
        <title>Deep-cultivation of Planctomycetes and their phenomic and genomic characterization uncovers novel biology.</title>
        <authorList>
            <person name="Wiegand S."/>
            <person name="Jogler M."/>
            <person name="Boedeker C."/>
            <person name="Pinto D."/>
            <person name="Vollmers J."/>
            <person name="Rivas-Marin E."/>
            <person name="Kohn T."/>
            <person name="Peeters S.H."/>
            <person name="Heuer A."/>
            <person name="Rast P."/>
            <person name="Oberbeckmann S."/>
            <person name="Bunk B."/>
            <person name="Jeske O."/>
            <person name="Meyerdierks A."/>
            <person name="Storesund J.E."/>
            <person name="Kallscheuer N."/>
            <person name="Luecker S."/>
            <person name="Lage O.M."/>
            <person name="Pohl T."/>
            <person name="Merkel B.J."/>
            <person name="Hornburger P."/>
            <person name="Mueller R.-W."/>
            <person name="Bruemmer F."/>
            <person name="Labrenz M."/>
            <person name="Spormann A.M."/>
            <person name="Op den Camp H."/>
            <person name="Overmann J."/>
            <person name="Amann R."/>
            <person name="Jetten M.S.M."/>
            <person name="Mascher T."/>
            <person name="Medema M.H."/>
            <person name="Devos D.P."/>
            <person name="Kaster A.-K."/>
            <person name="Ovreas L."/>
            <person name="Rohde M."/>
            <person name="Galperin M.Y."/>
            <person name="Jogler C."/>
        </authorList>
    </citation>
    <scope>NUCLEOTIDE SEQUENCE [LARGE SCALE GENOMIC DNA]</scope>
    <source>
        <strain evidence="2 3">Pan216</strain>
    </source>
</reference>
<feature type="region of interest" description="Disordered" evidence="1">
    <location>
        <begin position="144"/>
        <end position="163"/>
    </location>
</feature>
<sequence length="163" mass="19054">MIKRRTFTLSDATAMLPLISRVVKDIRGERSRLAKLARRLERADLSRADRELLQSERRRSRRLLTDHLAEANGLGVEITNGVRCEALFPFEHKWTGSHGDQRLRDAYFVYQDAQGTIREWYFSGWPNQRHLVPQRWQQVPRTVPAKRPATRDAHRAMELRPAA</sequence>
<dbReference type="InterPro" id="IPR018699">
    <property type="entry name" value="DUF2203"/>
</dbReference>
<gene>
    <name evidence="2" type="ORF">Pan216_24110</name>
</gene>
<proteinExistence type="predicted"/>
<feature type="compositionally biased region" description="Basic and acidic residues" evidence="1">
    <location>
        <begin position="149"/>
        <end position="163"/>
    </location>
</feature>